<dbReference type="Gene3D" id="1.10.8.730">
    <property type="match status" value="1"/>
</dbReference>
<reference evidence="3 5" key="1">
    <citation type="submission" date="2019-03" db="EMBL/GenBank/DDBJ databases">
        <title>Vagococcus sp. was isolated fron gut of Carduelis flavirostris.</title>
        <authorList>
            <person name="Ge Y."/>
        </authorList>
    </citation>
    <scope>NUCLEOTIDE SEQUENCE [LARGE SCALE GENOMIC DNA]</scope>
    <source>
        <strain evidence="3 5">CF-210</strain>
    </source>
</reference>
<proteinExistence type="predicted"/>
<sequence>MRFDLKQVEEKVELEVTVEEERKETVVKKSKKPKKVKEKKGKKIKPSSLKKEPSVSEPHAAPLPFKEKQQQKKRIKKTLEIHPVKSWGSDEDENFFRYRYGYFEVVRMRGHNLFGMKQEEFQRITNSYAALTNMYSPPFKLVSIHSPVDTQAQQGFFRRRYQACEDHNQRKLLQENYEEQVFIGKYRQSEEFYVFIYGYDEEKLRENISDFYKSAGMLQLESLSKKEKVHLLFRMANPSLKIMPDEVPNLNITNKRIIEEQIDVNLLQQIQPQGNWRAGETYIRTGNGYSTCLHVYKLAPEPDLLWLMPFTKIKNKILTIDVATQEDENLKKEIKQSLVRLNTAIRSEKDITAKELKEEEYVRLLSLSKDIAKKREILKYITIRLYLYDDTLEALEKRVIETKKLLEKEEFGITNFTLEQEYEWEAMFLDYHGQLLQPNKRSGLDIASTEFGASYPANEVSLMDPRGKYFGLSNTSGQMMLDFFELDGERTFYNILITGMMGQGKTTLMKKIMDYCFSLGYLVRGFDKSGEFTDLVKKRGGTIVRLDGQDGRLNIFEIFPLSVSDHTLEVSQSGSMSIHLAKLGTWYSILKPNAPVEELDVFDTLVTDLYTEKGFINDDGVIGNVTGRPPGDYPILMDLYEIVDREMKTTNIAEHHKICYNIHVTLNKLLKTNRDMFNGPTTIPDFSDQQILFFNIDGLSNFDPRYVNAQLFNAFNLFSSTLFNNGRLQHKLYKDGVITFEEIRRSMFFMAEAHNLLNANNPRMVSYFNTYAREARKRYAGLCLDTQTARSLRNKQGTAADSDVSDESKDIYDFMQYRFFFRPGEGEEEELAESNGGVLTDIQAQNISTFGQGQTLLRIGKSEAYEMFVYASEAEVSLYNGGGRKKEDK</sequence>
<dbReference type="InterPro" id="IPR051162">
    <property type="entry name" value="T4SS_component"/>
</dbReference>
<evidence type="ECO:0000313" key="3">
    <source>
        <dbReference type="EMBL" id="TFZ42959.1"/>
    </source>
</evidence>
<dbReference type="InterPro" id="IPR027417">
    <property type="entry name" value="P-loop_NTPase"/>
</dbReference>
<dbReference type="GeneID" id="39759767"/>
<geneLocation type="plasmid" evidence="2 4">
    <name>punnamed2</name>
</geneLocation>
<feature type="compositionally biased region" description="Basic residues" evidence="1">
    <location>
        <begin position="28"/>
        <end position="45"/>
    </location>
</feature>
<dbReference type="RefSeq" id="WP_135253585.1">
    <property type="nucleotide sequence ID" value="NZ_CP038867.1"/>
</dbReference>
<evidence type="ECO:0000256" key="1">
    <source>
        <dbReference type="SAM" id="MobiDB-lite"/>
    </source>
</evidence>
<dbReference type="InterPro" id="IPR004948">
    <property type="entry name" value="Nuc-triphosphatase_THEP1"/>
</dbReference>
<dbReference type="Proteomes" id="UP000297725">
    <property type="component" value="Unassembled WGS sequence"/>
</dbReference>
<keyword evidence="2" id="KW-0614">Plasmid</keyword>
<dbReference type="Proteomes" id="UP000296883">
    <property type="component" value="Plasmid punnamed2"/>
</dbReference>
<accession>A0AAJ5JMB7</accession>
<dbReference type="Gene3D" id="3.40.50.300">
    <property type="entry name" value="P-loop containing nucleotide triphosphate hydrolases"/>
    <property type="match status" value="1"/>
</dbReference>
<dbReference type="EMBL" id="CP038867">
    <property type="protein sequence ID" value="QCA29684.1"/>
    <property type="molecule type" value="Genomic_DNA"/>
</dbReference>
<protein>
    <submittedName>
        <fullName evidence="3">Uncharacterized protein</fullName>
    </submittedName>
</protein>
<dbReference type="GO" id="GO:0017111">
    <property type="term" value="F:ribonucleoside triphosphate phosphatase activity"/>
    <property type="evidence" value="ECO:0007669"/>
    <property type="project" value="InterPro"/>
</dbReference>
<feature type="region of interest" description="Disordered" evidence="1">
    <location>
        <begin position="23"/>
        <end position="71"/>
    </location>
</feature>
<dbReference type="PANTHER" id="PTHR30121">
    <property type="entry name" value="UNCHARACTERIZED PROTEIN YJGR-RELATED"/>
    <property type="match status" value="1"/>
</dbReference>
<name>A0AAJ5JMB7_9ENTE</name>
<dbReference type="EMBL" id="SRHU01000007">
    <property type="protein sequence ID" value="TFZ42959.1"/>
    <property type="molecule type" value="Genomic_DNA"/>
</dbReference>
<reference evidence="2 4" key="2">
    <citation type="submission" date="2019-04" db="EMBL/GenBank/DDBJ databases">
        <authorList>
            <person name="Ge Y."/>
        </authorList>
    </citation>
    <scope>NUCLEOTIDE SEQUENCE [LARGE SCALE GENOMIC DNA]</scope>
    <source>
        <strain evidence="2">CF-49</strain>
        <strain evidence="4">personal::cf-49</strain>
        <plasmid evidence="2 4">punnamed2</plasmid>
    </source>
</reference>
<dbReference type="SUPFAM" id="SSF52540">
    <property type="entry name" value="P-loop containing nucleoside triphosphate hydrolases"/>
    <property type="match status" value="1"/>
</dbReference>
<evidence type="ECO:0000313" key="5">
    <source>
        <dbReference type="Proteomes" id="UP000297725"/>
    </source>
</evidence>
<dbReference type="AlphaFoldDB" id="A0AAJ5JMB7"/>
<keyword evidence="4" id="KW-1185">Reference proteome</keyword>
<dbReference type="PANTHER" id="PTHR30121:SF6">
    <property type="entry name" value="SLR6007 PROTEIN"/>
    <property type="match status" value="1"/>
</dbReference>
<organism evidence="3 5">
    <name type="scientific">Vagococcus xieshaowenii</name>
    <dbReference type="NCBI Taxonomy" id="2562451"/>
    <lineage>
        <taxon>Bacteria</taxon>
        <taxon>Bacillati</taxon>
        <taxon>Bacillota</taxon>
        <taxon>Bacilli</taxon>
        <taxon>Lactobacillales</taxon>
        <taxon>Enterococcaceae</taxon>
        <taxon>Vagococcus</taxon>
    </lineage>
</organism>
<gene>
    <name evidence="3" type="ORF">E4031_01610</name>
    <name evidence="2" type="ORF">E4Z98_09870</name>
</gene>
<dbReference type="Pfam" id="PF03266">
    <property type="entry name" value="NTPase_1"/>
    <property type="match status" value="1"/>
</dbReference>
<evidence type="ECO:0000313" key="4">
    <source>
        <dbReference type="Proteomes" id="UP000296883"/>
    </source>
</evidence>
<evidence type="ECO:0000313" key="2">
    <source>
        <dbReference type="EMBL" id="QCA29684.1"/>
    </source>
</evidence>